<dbReference type="GO" id="GO:0004144">
    <property type="term" value="F:diacylglycerol O-acyltransferase activity"/>
    <property type="evidence" value="ECO:0007669"/>
    <property type="project" value="UniProtKB-EC"/>
</dbReference>
<comment type="pathway">
    <text evidence="2">Lipid metabolism.</text>
</comment>
<evidence type="ECO:0000256" key="5">
    <source>
        <dbReference type="ARBA" id="ARBA00024360"/>
    </source>
</evidence>
<evidence type="ECO:0000259" key="9">
    <source>
        <dbReference type="Pfam" id="PF03007"/>
    </source>
</evidence>
<evidence type="ECO:0000313" key="11">
    <source>
        <dbReference type="EMBL" id="PWY98558.1"/>
    </source>
</evidence>
<name>A0A317XMG1_9BASI</name>
<feature type="region of interest" description="Disordered" evidence="8">
    <location>
        <begin position="48"/>
        <end position="268"/>
    </location>
</feature>
<feature type="compositionally biased region" description="Basic and acidic residues" evidence="8">
    <location>
        <begin position="137"/>
        <end position="147"/>
    </location>
</feature>
<evidence type="ECO:0000256" key="1">
    <source>
        <dbReference type="ARBA" id="ARBA00004771"/>
    </source>
</evidence>
<dbReference type="InterPro" id="IPR045034">
    <property type="entry name" value="O-acyltransferase_WSD1-like"/>
</dbReference>
<dbReference type="AlphaFoldDB" id="A0A317XMG1"/>
<evidence type="ECO:0000313" key="12">
    <source>
        <dbReference type="Proteomes" id="UP000246740"/>
    </source>
</evidence>
<dbReference type="EMBL" id="KZ819198">
    <property type="protein sequence ID" value="PWY98558.1"/>
    <property type="molecule type" value="Genomic_DNA"/>
</dbReference>
<evidence type="ECO:0000256" key="2">
    <source>
        <dbReference type="ARBA" id="ARBA00005189"/>
    </source>
</evidence>
<keyword evidence="12" id="KW-1185">Reference proteome</keyword>
<feature type="compositionally biased region" description="Low complexity" evidence="8">
    <location>
        <begin position="149"/>
        <end position="161"/>
    </location>
</feature>
<feature type="compositionally biased region" description="Polar residues" evidence="8">
    <location>
        <begin position="86"/>
        <end position="123"/>
    </location>
</feature>
<evidence type="ECO:0000256" key="7">
    <source>
        <dbReference type="ARBA" id="ARBA00048109"/>
    </source>
</evidence>
<reference evidence="11 12" key="1">
    <citation type="journal article" date="2018" name="Mol. Biol. Evol.">
        <title>Broad Genomic Sampling Reveals a Smut Pathogenic Ancestry of the Fungal Clade Ustilaginomycotina.</title>
        <authorList>
            <person name="Kijpornyongpan T."/>
            <person name="Mondo S.J."/>
            <person name="Barry K."/>
            <person name="Sandor L."/>
            <person name="Lee J."/>
            <person name="Lipzen A."/>
            <person name="Pangilinan J."/>
            <person name="LaButti K."/>
            <person name="Hainaut M."/>
            <person name="Henrissat B."/>
            <person name="Grigoriev I.V."/>
            <person name="Spatafora J.W."/>
            <person name="Aime M.C."/>
        </authorList>
    </citation>
    <scope>NUCLEOTIDE SEQUENCE [LARGE SCALE GENOMIC DNA]</scope>
    <source>
        <strain evidence="11 12">MCA 3645</strain>
    </source>
</reference>
<dbReference type="OrthoDB" id="619536at2759"/>
<comment type="catalytic activity">
    <reaction evidence="7">
        <text>an acyl-CoA + a 1,2-diacyl-sn-glycerol = a triacyl-sn-glycerol + CoA</text>
        <dbReference type="Rhea" id="RHEA:10868"/>
        <dbReference type="ChEBI" id="CHEBI:17815"/>
        <dbReference type="ChEBI" id="CHEBI:57287"/>
        <dbReference type="ChEBI" id="CHEBI:58342"/>
        <dbReference type="ChEBI" id="CHEBI:64615"/>
        <dbReference type="EC" id="2.3.1.20"/>
    </reaction>
</comment>
<keyword evidence="4" id="KW-0012">Acyltransferase</keyword>
<feature type="domain" description="O-acyltransferase WSD1-like N-terminal" evidence="9">
    <location>
        <begin position="390"/>
        <end position="475"/>
    </location>
</feature>
<evidence type="ECO:0000259" key="10">
    <source>
        <dbReference type="Pfam" id="PF06974"/>
    </source>
</evidence>
<dbReference type="STRING" id="1882483.A0A317XMG1"/>
<feature type="compositionally biased region" description="Basic and acidic residues" evidence="8">
    <location>
        <begin position="212"/>
        <end position="222"/>
    </location>
</feature>
<gene>
    <name evidence="11" type="ORF">BCV70DRAFT_212898</name>
</gene>
<evidence type="ECO:0000256" key="4">
    <source>
        <dbReference type="ARBA" id="ARBA00023315"/>
    </source>
</evidence>
<protein>
    <submittedName>
        <fullName evidence="11">Uncharacterized protein</fullName>
    </submittedName>
</protein>
<dbReference type="PANTHER" id="PTHR31650:SF1">
    <property type="entry name" value="WAX ESTER SYNTHASE_DIACYLGLYCEROL ACYLTRANSFERASE 4-RELATED"/>
    <property type="match status" value="1"/>
</dbReference>
<feature type="domain" description="O-acyltransferase WSD1 C-terminal" evidence="10">
    <location>
        <begin position="639"/>
        <end position="771"/>
    </location>
</feature>
<dbReference type="InterPro" id="IPR004255">
    <property type="entry name" value="O-acyltransferase_WSD1_N"/>
</dbReference>
<comment type="catalytic activity">
    <reaction evidence="6">
        <text>a long chain fatty alcohol + a fatty acyl-CoA = a long-chain alcohol wax ester + CoA</text>
        <dbReference type="Rhea" id="RHEA:38443"/>
        <dbReference type="ChEBI" id="CHEBI:17135"/>
        <dbReference type="ChEBI" id="CHEBI:57287"/>
        <dbReference type="ChEBI" id="CHEBI:77636"/>
        <dbReference type="ChEBI" id="CHEBI:235323"/>
        <dbReference type="EC" id="2.3.1.75"/>
    </reaction>
</comment>
<keyword evidence="3" id="KW-0808">Transferase</keyword>
<accession>A0A317XMG1</accession>
<dbReference type="GO" id="GO:0047196">
    <property type="term" value="F:long-chain-alcohol O-fatty-acyltransferase activity"/>
    <property type="evidence" value="ECO:0007669"/>
    <property type="project" value="UniProtKB-EC"/>
</dbReference>
<organism evidence="11 12">
    <name type="scientific">Testicularia cyperi</name>
    <dbReference type="NCBI Taxonomy" id="1882483"/>
    <lineage>
        <taxon>Eukaryota</taxon>
        <taxon>Fungi</taxon>
        <taxon>Dikarya</taxon>
        <taxon>Basidiomycota</taxon>
        <taxon>Ustilaginomycotina</taxon>
        <taxon>Ustilaginomycetes</taxon>
        <taxon>Ustilaginales</taxon>
        <taxon>Anthracoideaceae</taxon>
        <taxon>Testicularia</taxon>
    </lineage>
</organism>
<comment type="pathway">
    <text evidence="1">Glycerolipid metabolism; triacylglycerol biosynthesis.</text>
</comment>
<dbReference type="Proteomes" id="UP000246740">
    <property type="component" value="Unassembled WGS sequence"/>
</dbReference>
<feature type="region of interest" description="Disordered" evidence="8">
    <location>
        <begin position="496"/>
        <end position="517"/>
    </location>
</feature>
<dbReference type="GO" id="GO:0005886">
    <property type="term" value="C:plasma membrane"/>
    <property type="evidence" value="ECO:0007669"/>
    <property type="project" value="TreeGrafter"/>
</dbReference>
<dbReference type="Pfam" id="PF03007">
    <property type="entry name" value="WS_DGAT_cat"/>
    <property type="match status" value="1"/>
</dbReference>
<evidence type="ECO:0000256" key="6">
    <source>
        <dbReference type="ARBA" id="ARBA00047604"/>
    </source>
</evidence>
<comment type="similarity">
    <text evidence="5">In the N-terminal section; belongs to the long-chain O-acyltransferase family.</text>
</comment>
<feature type="compositionally biased region" description="Low complexity" evidence="8">
    <location>
        <begin position="1"/>
        <end position="10"/>
    </location>
</feature>
<evidence type="ECO:0000256" key="8">
    <source>
        <dbReference type="SAM" id="MobiDB-lite"/>
    </source>
</evidence>
<dbReference type="GO" id="GO:0019432">
    <property type="term" value="P:triglyceride biosynthetic process"/>
    <property type="evidence" value="ECO:0007669"/>
    <property type="project" value="UniProtKB-UniPathway"/>
</dbReference>
<feature type="region of interest" description="Disordered" evidence="8">
    <location>
        <begin position="1"/>
        <end position="29"/>
    </location>
</feature>
<dbReference type="UniPathway" id="UPA00282"/>
<dbReference type="InParanoid" id="A0A317XMG1"/>
<feature type="region of interest" description="Disordered" evidence="8">
    <location>
        <begin position="355"/>
        <end position="374"/>
    </location>
</feature>
<evidence type="ECO:0000256" key="3">
    <source>
        <dbReference type="ARBA" id="ARBA00022679"/>
    </source>
</evidence>
<dbReference type="PANTHER" id="PTHR31650">
    <property type="entry name" value="O-ACYLTRANSFERASE (WSD1-LIKE) FAMILY PROTEIN"/>
    <property type="match status" value="1"/>
</dbReference>
<feature type="compositionally biased region" description="Basic and acidic residues" evidence="8">
    <location>
        <begin position="249"/>
        <end position="267"/>
    </location>
</feature>
<dbReference type="InterPro" id="IPR009721">
    <property type="entry name" value="O-acyltransferase_WSD1_C"/>
</dbReference>
<dbReference type="Pfam" id="PF06974">
    <property type="entry name" value="WS_DGAT_C"/>
    <property type="match status" value="1"/>
</dbReference>
<sequence length="789" mass="87879">MLSSRSRNSSPAPPAFDRARKYRPPPTSFHSSVQYICEEFGAPRTSEEVKKAYLSSHPNTDDEGDQSNEHLSSHPSAQRARPIDSVTASRAPTPSLTSKSSHVSDSSCNSIDNGLRTRNSAQHPTAIVKGILPAMSSERERDFDNPTHGRGSAAAQGAALREAADRAVGRSSSHASHLKQEGSRSARSSPRASYKPLPINSPKATPRGSMSHTRDEPRDDAHSSQPHSRQMSEKELVPGSAAAQGAAFRRGEEPVKPNKEQTKEARERHLRAAYGETPKLGKGSPSKPPVYPMTGIDNLALLMEDDSYTTSCFSIYMFKTELDLATVDNFFEVLAETYPKYRYVVDLDPNISKQKEKETARMAPGTSPSRRFDAGRRTRYGKGLKAGSLFRAARWRFVPDFDIKENIEHVAQCPDGGDDVALNKLAGKFLGRHFDYSKPIWEALVVNGLNTADGGRSALMIKIHHCFSDGQGMIQSYHAALGALEAGVGIRDIQRKVDSNQSHKKPGQREEKPTVGGTIKHGFHMARGLYFRSRKSFKYQTKRERAAGRLYCHSEGILMDDIKLIRKAYSTDKMNLTLNDVACAILARALRIASERVDPSRRHKDKRVAVFIPISVRPKGDWSLSNATTGSIAWFRFEEEKNPDFEAQLSQVHREMGRIKRSHGPKLLYKTFNAFCQRRITYLPNYPLLRQFYYRAFREYHVCTNVPGPPKPVRFGDHEAYSYHVLPPSSPGKSTMAIGMISYANDFSLAVSCDDVPEFEHLAEEICQAFQDAAHQIVDAAKLKAGKEQ</sequence>
<proteinExistence type="inferred from homology"/>